<proteinExistence type="predicted"/>
<dbReference type="InterPro" id="IPR009057">
    <property type="entry name" value="Homeodomain-like_sf"/>
</dbReference>
<dbReference type="Proteomes" id="UP001470230">
    <property type="component" value="Unassembled WGS sequence"/>
</dbReference>
<dbReference type="Gene3D" id="1.10.10.60">
    <property type="entry name" value="Homeodomain-like"/>
    <property type="match status" value="1"/>
</dbReference>
<comment type="caution">
    <text evidence="1">The sequence shown here is derived from an EMBL/GenBank/DDBJ whole genome shotgun (WGS) entry which is preliminary data.</text>
</comment>
<accession>A0ABR2JF73</accession>
<dbReference type="PANTHER" id="PTHR45614:SF69">
    <property type="entry name" value="CHROMOSOME UNDETERMINED SCAFFOLD_38, WHOLE GENOME SHOTGUN SEQUENCE"/>
    <property type="match status" value="1"/>
</dbReference>
<dbReference type="CDD" id="cd00167">
    <property type="entry name" value="SANT"/>
    <property type="match status" value="1"/>
</dbReference>
<dbReference type="InterPro" id="IPR050560">
    <property type="entry name" value="MYB_TF"/>
</dbReference>
<evidence type="ECO:0000313" key="1">
    <source>
        <dbReference type="EMBL" id="KAK8876605.1"/>
    </source>
</evidence>
<dbReference type="InterPro" id="IPR001005">
    <property type="entry name" value="SANT/Myb"/>
</dbReference>
<keyword evidence="2" id="KW-1185">Reference proteome</keyword>
<protein>
    <submittedName>
        <fullName evidence="1">Uncharacterized protein</fullName>
    </submittedName>
</protein>
<sequence>MNKDEKFLKVKEKDERIKYLLEQGYGYKEIAESIGETVRFVRNRIDNFLSSKPIEKQWTPEEKTVLCEKAKIFNFKWDIICSFLPGRTKNAVINMNSYLEDDDRPIRDLYEVIDGLK</sequence>
<name>A0ABR2JF73_9EUKA</name>
<gene>
    <name evidence="1" type="ORF">M9Y10_006823</name>
</gene>
<dbReference type="EMBL" id="JAPFFF010000012">
    <property type="protein sequence ID" value="KAK8876605.1"/>
    <property type="molecule type" value="Genomic_DNA"/>
</dbReference>
<evidence type="ECO:0000313" key="2">
    <source>
        <dbReference type="Proteomes" id="UP001470230"/>
    </source>
</evidence>
<organism evidence="1 2">
    <name type="scientific">Tritrichomonas musculus</name>
    <dbReference type="NCBI Taxonomy" id="1915356"/>
    <lineage>
        <taxon>Eukaryota</taxon>
        <taxon>Metamonada</taxon>
        <taxon>Parabasalia</taxon>
        <taxon>Tritrichomonadida</taxon>
        <taxon>Tritrichomonadidae</taxon>
        <taxon>Tritrichomonas</taxon>
    </lineage>
</organism>
<dbReference type="PANTHER" id="PTHR45614">
    <property type="entry name" value="MYB PROTEIN-RELATED"/>
    <property type="match status" value="1"/>
</dbReference>
<dbReference type="SUPFAM" id="SSF46689">
    <property type="entry name" value="Homeodomain-like"/>
    <property type="match status" value="1"/>
</dbReference>
<reference evidence="1 2" key="1">
    <citation type="submission" date="2024-04" db="EMBL/GenBank/DDBJ databases">
        <title>Tritrichomonas musculus Genome.</title>
        <authorList>
            <person name="Alves-Ferreira E."/>
            <person name="Grigg M."/>
            <person name="Lorenzi H."/>
            <person name="Galac M."/>
        </authorList>
    </citation>
    <scope>NUCLEOTIDE SEQUENCE [LARGE SCALE GENOMIC DNA]</scope>
    <source>
        <strain evidence="1 2">EAF2021</strain>
    </source>
</reference>